<accession>A0A931FCE6</accession>
<gene>
    <name evidence="2" type="ORF">IC227_04135</name>
</gene>
<dbReference type="Pfam" id="PF00535">
    <property type="entry name" value="Glycos_transf_2"/>
    <property type="match status" value="1"/>
</dbReference>
<dbReference type="Gene3D" id="3.90.550.10">
    <property type="entry name" value="Spore Coat Polysaccharide Biosynthesis Protein SpsA, Chain A"/>
    <property type="match status" value="1"/>
</dbReference>
<evidence type="ECO:0000313" key="3">
    <source>
        <dbReference type="Proteomes" id="UP000637757"/>
    </source>
</evidence>
<proteinExistence type="predicted"/>
<dbReference type="InterPro" id="IPR001173">
    <property type="entry name" value="Glyco_trans_2-like"/>
</dbReference>
<protein>
    <submittedName>
        <fullName evidence="2">Glycosyltransferase</fullName>
    </submittedName>
</protein>
<dbReference type="EMBL" id="JADAKE010000010">
    <property type="protein sequence ID" value="MBF8807706.1"/>
    <property type="molecule type" value="Genomic_DNA"/>
</dbReference>
<dbReference type="InterPro" id="IPR029044">
    <property type="entry name" value="Nucleotide-diphossugar_trans"/>
</dbReference>
<dbReference type="Proteomes" id="UP000637757">
    <property type="component" value="Unassembled WGS sequence"/>
</dbReference>
<feature type="domain" description="Glycosyltransferase 2-like" evidence="1">
    <location>
        <begin position="34"/>
        <end position="108"/>
    </location>
</feature>
<reference evidence="2" key="1">
    <citation type="submission" date="2020-09" db="EMBL/GenBank/DDBJ databases">
        <title>Genomic insights into the novelty and pathogenicity of a unique biofilm-forming Enterococcus sp. bacteria (Enterococcus lacertideformus) identified in reptiles.</title>
        <authorList>
            <person name="Agius J.E."/>
            <person name="Phalen D.N."/>
            <person name="Rose K."/>
            <person name="Eden J.-S."/>
        </authorList>
    </citation>
    <scope>NUCLEOTIDE SEQUENCE</scope>
    <source>
        <strain evidence="2">PHRS 0518</strain>
    </source>
</reference>
<organism evidence="2 3">
    <name type="scientific">Enterococcus lacertideformus</name>
    <dbReference type="NCBI Taxonomy" id="2771493"/>
    <lineage>
        <taxon>Bacteria</taxon>
        <taxon>Bacillati</taxon>
        <taxon>Bacillota</taxon>
        <taxon>Bacilli</taxon>
        <taxon>Lactobacillales</taxon>
        <taxon>Enterococcaceae</taxon>
        <taxon>Enterococcus</taxon>
    </lineage>
</organism>
<comment type="caution">
    <text evidence="2">The sequence shown here is derived from an EMBL/GenBank/DDBJ whole genome shotgun (WGS) entry which is preliminary data.</text>
</comment>
<dbReference type="SUPFAM" id="SSF53448">
    <property type="entry name" value="Nucleotide-diphospho-sugar transferases"/>
    <property type="match status" value="1"/>
</dbReference>
<keyword evidence="3" id="KW-1185">Reference proteome</keyword>
<evidence type="ECO:0000313" key="2">
    <source>
        <dbReference type="EMBL" id="MBF8807706.1"/>
    </source>
</evidence>
<name>A0A931FCE6_9ENTE</name>
<evidence type="ECO:0000259" key="1">
    <source>
        <dbReference type="Pfam" id="PF00535"/>
    </source>
</evidence>
<sequence length="276" mass="32424">MTPKILVVVVLYEQPFSQSPSFEMLVNAVDEGKIQLVLYDNSPIMQEDPFLRDLNENENVLYYHNSENPGLTTAYNYALACAQRSIRYFIMLDQDSQLTQSYFDTILSINWTEELVAAVPMVYDKGKQLSPVYADHYINRQIEKIDRSQITSSRVMAINSGTILSIDFLKALGGFNLDFPLDFLDHWIFWSIFESKKSVFILSEKMEHDLSVLDYKKVSVSRYQSILKAENHFYKNYDRKMLPKHRKQLLLRTVKQFLMVKNRKIWRLTLRSFAEI</sequence>
<dbReference type="AlphaFoldDB" id="A0A931FCE6"/>